<gene>
    <name evidence="3" type="ORF">JZY06_02520</name>
</gene>
<dbReference type="PANTHER" id="PTHR42307">
    <property type="entry name" value="PUP DEAMIDASE/DEPUPYLASE"/>
    <property type="match status" value="1"/>
</dbReference>
<dbReference type="NCBIfam" id="TIGR03688">
    <property type="entry name" value="depupylase_Dop"/>
    <property type="match status" value="1"/>
</dbReference>
<dbReference type="GO" id="GO:0016811">
    <property type="term" value="F:hydrolase activity, acting on carbon-nitrogen (but not peptide) bonds, in linear amides"/>
    <property type="evidence" value="ECO:0007669"/>
    <property type="project" value="InterPro"/>
</dbReference>
<sequence>MTRFIGTETEYGIATPTQPGLSPIVTSTHAVVAFAALTSSRERTRWDFAPESPLKDSRGFDLKRYHTVPVVDPNALGVANVLTDGGARFYVDHAHPEFSSPETSDPLVAMIHDKAGDVIMRRAVRAVAELSAANRSILQGHDPCPPLKVYRNNTDGKGASYGAHENYTYSRDTDFSTMAQALIPFFATRQIYAGAGRVGLGQRGQTPGFQISQRADFIEQEISLETTMNRGIVNTRDEPHADAARFGRLHVIIGDTNCSQVSILLKLGATKLVLDAIEAGVDFSHLALARPVEAVTTISRDLTLTAGLPMADGSTATALDIQREYLAASRDFATGEGDKKVVELWENIVGMLDDDPLSTSDLLDWTAKYALVKGFTDRGIRWDSPKLQLVDLQYADIDPQRSLYHALVGKGRMRTLVDPAEITRAAGKPPVDSRAYLRGTFMHHYSDSVVAANWDSLVVSNNQRCVRMVLPDPGMGTEADCRDVITPAGDPVDIAVRLAQRGLVRIDEPD</sequence>
<feature type="active site" description="Proton acceptor" evidence="2">
    <location>
        <position position="92"/>
    </location>
</feature>
<dbReference type="GO" id="GO:0008233">
    <property type="term" value="F:peptidase activity"/>
    <property type="evidence" value="ECO:0007669"/>
    <property type="project" value="InterPro"/>
</dbReference>
<proteinExistence type="inferred from homology"/>
<dbReference type="GO" id="GO:0019941">
    <property type="term" value="P:modification-dependent protein catabolic process"/>
    <property type="evidence" value="ECO:0007669"/>
    <property type="project" value="InterPro"/>
</dbReference>
<dbReference type="PANTHER" id="PTHR42307:SF2">
    <property type="entry name" value="PUP DEAMIDASE_DEPUPYLASE"/>
    <property type="match status" value="1"/>
</dbReference>
<name>A0A939IUS3_9CORY</name>
<dbReference type="AlphaFoldDB" id="A0A939IUS3"/>
<evidence type="ECO:0000313" key="4">
    <source>
        <dbReference type="Proteomes" id="UP000664332"/>
    </source>
</evidence>
<dbReference type="GO" id="GO:0005524">
    <property type="term" value="F:ATP binding"/>
    <property type="evidence" value="ECO:0007669"/>
    <property type="project" value="TreeGrafter"/>
</dbReference>
<evidence type="ECO:0000256" key="2">
    <source>
        <dbReference type="PIRSR" id="PIRSR018077-1"/>
    </source>
</evidence>
<dbReference type="PIRSF" id="PIRSF018077">
    <property type="entry name" value="UCP018077"/>
    <property type="match status" value="1"/>
</dbReference>
<dbReference type="GO" id="GO:0010498">
    <property type="term" value="P:proteasomal protein catabolic process"/>
    <property type="evidence" value="ECO:0007669"/>
    <property type="project" value="InterPro"/>
</dbReference>
<dbReference type="GO" id="GO:0000502">
    <property type="term" value="C:proteasome complex"/>
    <property type="evidence" value="ECO:0007669"/>
    <property type="project" value="UniProtKB-KW"/>
</dbReference>
<dbReference type="Pfam" id="PF03136">
    <property type="entry name" value="Pup_ligase"/>
    <property type="match status" value="1"/>
</dbReference>
<organism evidence="3 4">
    <name type="scientific">Corynebacterium mendelii</name>
    <dbReference type="NCBI Taxonomy" id="2765362"/>
    <lineage>
        <taxon>Bacteria</taxon>
        <taxon>Bacillati</taxon>
        <taxon>Actinomycetota</taxon>
        <taxon>Actinomycetes</taxon>
        <taxon>Mycobacteriales</taxon>
        <taxon>Corynebacteriaceae</taxon>
        <taxon>Corynebacterium</taxon>
    </lineage>
</organism>
<dbReference type="GO" id="GO:0070490">
    <property type="term" value="P:protein pupylation"/>
    <property type="evidence" value="ECO:0007669"/>
    <property type="project" value="TreeGrafter"/>
</dbReference>
<evidence type="ECO:0000256" key="1">
    <source>
        <dbReference type="ARBA" id="ARBA00009114"/>
    </source>
</evidence>
<dbReference type="Proteomes" id="UP000664332">
    <property type="component" value="Unassembled WGS sequence"/>
</dbReference>
<protein>
    <submittedName>
        <fullName evidence="3">Proteasome accessory factor PafA2</fullName>
    </submittedName>
</protein>
<dbReference type="InterPro" id="IPR004347">
    <property type="entry name" value="Pup_ligase/deamidase"/>
</dbReference>
<dbReference type="RefSeq" id="WP_207118208.1">
    <property type="nucleotide sequence ID" value="NZ_JAFLEQ010000003.1"/>
</dbReference>
<accession>A0A939IUS3</accession>
<comment type="similarity">
    <text evidence="1">Belongs to the Pup ligase/Pup deamidase family. Pup deamidase subfamily.</text>
</comment>
<comment type="caution">
    <text evidence="3">The sequence shown here is derived from an EMBL/GenBank/DDBJ whole genome shotgun (WGS) entry which is preliminary data.</text>
</comment>
<dbReference type="EMBL" id="JAFLEQ010000003">
    <property type="protein sequence ID" value="MBN9643506.1"/>
    <property type="molecule type" value="Genomic_DNA"/>
</dbReference>
<keyword evidence="4" id="KW-1185">Reference proteome</keyword>
<reference evidence="3" key="1">
    <citation type="submission" date="2021-03" db="EMBL/GenBank/DDBJ databases">
        <authorList>
            <person name="Sun Q."/>
        </authorList>
    </citation>
    <scope>NUCLEOTIDE SEQUENCE</scope>
    <source>
        <strain evidence="3">CCM 8862</strain>
    </source>
</reference>
<keyword evidence="3" id="KW-0647">Proteasome</keyword>
<dbReference type="InterPro" id="IPR022366">
    <property type="entry name" value="Pup_deamidase"/>
</dbReference>
<evidence type="ECO:0000313" key="3">
    <source>
        <dbReference type="EMBL" id="MBN9643506.1"/>
    </source>
</evidence>